<evidence type="ECO:0000313" key="1">
    <source>
        <dbReference type="EMBL" id="KAI3742542.1"/>
    </source>
</evidence>
<gene>
    <name evidence="1" type="ORF">L1987_60227</name>
</gene>
<dbReference type="EMBL" id="CM042037">
    <property type="protein sequence ID" value="KAI3742542.1"/>
    <property type="molecule type" value="Genomic_DNA"/>
</dbReference>
<reference evidence="1 2" key="2">
    <citation type="journal article" date="2022" name="Mol. Ecol. Resour.">
        <title>The genomes of chicory, endive, great burdock and yacon provide insights into Asteraceae paleo-polyploidization history and plant inulin production.</title>
        <authorList>
            <person name="Fan W."/>
            <person name="Wang S."/>
            <person name="Wang H."/>
            <person name="Wang A."/>
            <person name="Jiang F."/>
            <person name="Liu H."/>
            <person name="Zhao H."/>
            <person name="Xu D."/>
            <person name="Zhang Y."/>
        </authorList>
    </citation>
    <scope>NUCLEOTIDE SEQUENCE [LARGE SCALE GENOMIC DNA]</scope>
    <source>
        <strain evidence="2">cv. Yunnan</strain>
        <tissue evidence="1">Leaves</tissue>
    </source>
</reference>
<accession>A0ACB9D8B4</accession>
<proteinExistence type="predicted"/>
<comment type="caution">
    <text evidence="1">The sequence shown here is derived from an EMBL/GenBank/DDBJ whole genome shotgun (WGS) entry which is preliminary data.</text>
</comment>
<evidence type="ECO:0000313" key="2">
    <source>
        <dbReference type="Proteomes" id="UP001056120"/>
    </source>
</evidence>
<protein>
    <submittedName>
        <fullName evidence="1">Uncharacterized protein</fullName>
    </submittedName>
</protein>
<name>A0ACB9D8B4_9ASTR</name>
<reference evidence="2" key="1">
    <citation type="journal article" date="2022" name="Mol. Ecol. Resour.">
        <title>The genomes of chicory, endive, great burdock and yacon provide insights into Asteraceae palaeo-polyploidization history and plant inulin production.</title>
        <authorList>
            <person name="Fan W."/>
            <person name="Wang S."/>
            <person name="Wang H."/>
            <person name="Wang A."/>
            <person name="Jiang F."/>
            <person name="Liu H."/>
            <person name="Zhao H."/>
            <person name="Xu D."/>
            <person name="Zhang Y."/>
        </authorList>
    </citation>
    <scope>NUCLEOTIDE SEQUENCE [LARGE SCALE GENOMIC DNA]</scope>
    <source>
        <strain evidence="2">cv. Yunnan</strain>
    </source>
</reference>
<organism evidence="1 2">
    <name type="scientific">Smallanthus sonchifolius</name>
    <dbReference type="NCBI Taxonomy" id="185202"/>
    <lineage>
        <taxon>Eukaryota</taxon>
        <taxon>Viridiplantae</taxon>
        <taxon>Streptophyta</taxon>
        <taxon>Embryophyta</taxon>
        <taxon>Tracheophyta</taxon>
        <taxon>Spermatophyta</taxon>
        <taxon>Magnoliopsida</taxon>
        <taxon>eudicotyledons</taxon>
        <taxon>Gunneridae</taxon>
        <taxon>Pentapetalae</taxon>
        <taxon>asterids</taxon>
        <taxon>campanulids</taxon>
        <taxon>Asterales</taxon>
        <taxon>Asteraceae</taxon>
        <taxon>Asteroideae</taxon>
        <taxon>Heliantheae alliance</taxon>
        <taxon>Millerieae</taxon>
        <taxon>Smallanthus</taxon>
    </lineage>
</organism>
<keyword evidence="2" id="KW-1185">Reference proteome</keyword>
<sequence>MRESGTTGIIFAVTGMVVKNGGFLSFEVEVRWQQVAVSGHVRCGGCVGLTVDMGWPYMSHNGDEVGSADGSEGSG</sequence>
<dbReference type="Proteomes" id="UP001056120">
    <property type="component" value="Linkage Group LG20"/>
</dbReference>